<reference evidence="3 4" key="1">
    <citation type="submission" date="2019-03" db="EMBL/GenBank/DDBJ databases">
        <title>An improved genome assembly of the fluke Schistosoma japonicum.</title>
        <authorList>
            <person name="Hu W."/>
            <person name="Luo F."/>
            <person name="Yin M."/>
            <person name="Mo X."/>
            <person name="Sun C."/>
            <person name="Wu Q."/>
            <person name="Zhu B."/>
            <person name="Xiang M."/>
            <person name="Wang J."/>
            <person name="Wang Y."/>
            <person name="Zhang T."/>
            <person name="Xu B."/>
            <person name="Zheng H."/>
            <person name="Feng Z."/>
        </authorList>
    </citation>
    <scope>NUCLEOTIDE SEQUENCE [LARGE SCALE GENOMIC DNA]</scope>
    <source>
        <strain evidence="3">HuSjv2</strain>
        <tissue evidence="3">Worms</tissue>
    </source>
</reference>
<dbReference type="EMBL" id="SKCS01000105">
    <property type="protein sequence ID" value="TNN16798.1"/>
    <property type="molecule type" value="Genomic_DNA"/>
</dbReference>
<evidence type="ECO:0000256" key="1">
    <source>
        <dbReference type="SAM" id="MobiDB-lite"/>
    </source>
</evidence>
<keyword evidence="4" id="KW-1185">Reference proteome</keyword>
<evidence type="ECO:0000313" key="3">
    <source>
        <dbReference type="EMBL" id="TNN16799.1"/>
    </source>
</evidence>
<feature type="region of interest" description="Disordered" evidence="1">
    <location>
        <begin position="391"/>
        <end position="410"/>
    </location>
</feature>
<dbReference type="Proteomes" id="UP000311919">
    <property type="component" value="Unassembled WGS sequence"/>
</dbReference>
<dbReference type="CDD" id="cd00084">
    <property type="entry name" value="HMG-box_SF"/>
    <property type="match status" value="1"/>
</dbReference>
<feature type="domain" description="HMG box" evidence="2">
    <location>
        <begin position="152"/>
        <end position="197"/>
    </location>
</feature>
<dbReference type="AlphaFoldDB" id="A0A4Z2DJY8"/>
<feature type="compositionally biased region" description="Low complexity" evidence="1">
    <location>
        <begin position="391"/>
        <end position="404"/>
    </location>
</feature>
<feature type="region of interest" description="Disordered" evidence="1">
    <location>
        <begin position="60"/>
        <end position="79"/>
    </location>
</feature>
<protein>
    <recommendedName>
        <fullName evidence="2">HMG box domain-containing protein</fullName>
    </recommendedName>
</protein>
<dbReference type="Gene3D" id="1.10.30.10">
    <property type="entry name" value="High mobility group box domain"/>
    <property type="match status" value="1"/>
</dbReference>
<accession>A0A4Z2DJY8</accession>
<dbReference type="InterPro" id="IPR009071">
    <property type="entry name" value="HMG_box_dom"/>
</dbReference>
<dbReference type="InterPro" id="IPR036910">
    <property type="entry name" value="HMG_box_dom_sf"/>
</dbReference>
<dbReference type="EMBL" id="SKCS01000105">
    <property type="protein sequence ID" value="TNN16802.1"/>
    <property type="molecule type" value="Genomic_DNA"/>
</dbReference>
<dbReference type="Pfam" id="PF00505">
    <property type="entry name" value="HMG_box"/>
    <property type="match status" value="1"/>
</dbReference>
<dbReference type="EMBL" id="SKCS01000105">
    <property type="protein sequence ID" value="TNN16799.1"/>
    <property type="molecule type" value="Genomic_DNA"/>
</dbReference>
<dbReference type="STRING" id="6182.A0A4Z2DJY8"/>
<gene>
    <name evidence="3" type="ORF">EWB00_000153</name>
</gene>
<organism evidence="3 4">
    <name type="scientific">Schistosoma japonicum</name>
    <name type="common">Blood fluke</name>
    <dbReference type="NCBI Taxonomy" id="6182"/>
    <lineage>
        <taxon>Eukaryota</taxon>
        <taxon>Metazoa</taxon>
        <taxon>Spiralia</taxon>
        <taxon>Lophotrochozoa</taxon>
        <taxon>Platyhelminthes</taxon>
        <taxon>Trematoda</taxon>
        <taxon>Digenea</taxon>
        <taxon>Strigeidida</taxon>
        <taxon>Schistosomatoidea</taxon>
        <taxon>Schistosomatidae</taxon>
        <taxon>Schistosoma</taxon>
    </lineage>
</organism>
<name>A0A4Z2DJY8_SCHJA</name>
<dbReference type="SUPFAM" id="SSF47095">
    <property type="entry name" value="HMG-box"/>
    <property type="match status" value="1"/>
</dbReference>
<evidence type="ECO:0000259" key="2">
    <source>
        <dbReference type="Pfam" id="PF00505"/>
    </source>
</evidence>
<dbReference type="OrthoDB" id="10027956at2759"/>
<proteinExistence type="predicted"/>
<comment type="caution">
    <text evidence="3">The sequence shown here is derived from an EMBL/GenBank/DDBJ whole genome shotgun (WGS) entry which is preliminary data.</text>
</comment>
<sequence length="410" mass="45292">MANKKCMPLITNYKSDDSSVDDDDIFNSFAVDGPHDLIDEDDQPLSNFCPLHSSESDSVKLTSTTKSVNDSPNSSLRKQLVSSKDSVLPSISDSEDSASFSSDTDEEFKNLIENSSSLPLTELLRSKSFTDMYSEKNAKKKGKSAEIINIGYSQFFQEIQSAIKFEHPAASFHDICQLVDKRWNQLSKIEKKEYKKHSVVSIQSQQITSLSQCRSKLLSLLSEDKLCCNPTCRNPVSYDPRWNGQYCSTKCVGEHCQLTFIDWCKNKRFGGKVNVLCKLPVVVSTIDSNFTSKPNILNDSLLTVQSIPVNCDDETNVVNLKSSSHNHDNNDCDTIASASITPTTASTTIIYSSNIINDSSDCLSASLKRKPLFESLRSEQFGTKTFLITSSSTTSTSPSSGTTTNLTLIS</sequence>
<evidence type="ECO:0000313" key="4">
    <source>
        <dbReference type="Proteomes" id="UP000311919"/>
    </source>
</evidence>